<keyword evidence="1" id="KW-0175">Coiled coil</keyword>
<comment type="caution">
    <text evidence="3">The sequence shown here is derived from an EMBL/GenBank/DDBJ whole genome shotgun (WGS) entry which is preliminary data.</text>
</comment>
<feature type="region of interest" description="Disordered" evidence="2">
    <location>
        <begin position="120"/>
        <end position="156"/>
    </location>
</feature>
<sequence length="303" mass="34683">MAKAIERIQREIEVLEQTIAELAEEFYNSYSRYMTALGQGIQKQLIVATYHLCTQSYPEQFLSLSFSQRQKLQQSIKQLADRTAQELVLKVNSPMQEKARSLPMNDLEFSQLQELIEERIGEGEPQEKSENSPFSESDWEESNAESTSEKPNTQITNPEALLQWQERLEKAIAKSLQKLSRDSNLKLQQAGILPKKLPEPVLEAAAKVEAAAETMPGPPNLLNLVIETESDRESQSSTVTHLVAVHLRLSEIEFPDSTLTTMRQQIRNLSVKLHTTRREYQKKQREKAIAEAELAWRASWFDE</sequence>
<gene>
    <name evidence="3" type="ORF">ACE1CA_13310</name>
</gene>
<accession>A0ABV4WKA1</accession>
<keyword evidence="4" id="KW-1185">Reference proteome</keyword>
<evidence type="ECO:0000256" key="2">
    <source>
        <dbReference type="SAM" id="MobiDB-lite"/>
    </source>
</evidence>
<dbReference type="RefSeq" id="WP_413277917.1">
    <property type="nucleotide sequence ID" value="NZ_JBHFNT010000114.1"/>
</dbReference>
<reference evidence="3 4" key="1">
    <citation type="submission" date="2024-09" db="EMBL/GenBank/DDBJ databases">
        <title>Floridaenema gen nov. (Aerosakkonemataceae, Aerosakkonematales ord. nov., Cyanobacteria) from benthic tropical and subtropical fresh waters, with the description of four new species.</title>
        <authorList>
            <person name="Moretto J.A."/>
            <person name="Berthold D.E."/>
            <person name="Lefler F.W."/>
            <person name="Huang I.-S."/>
            <person name="Laughinghouse H. IV."/>
        </authorList>
    </citation>
    <scope>NUCLEOTIDE SEQUENCE [LARGE SCALE GENOMIC DNA]</scope>
    <source>
        <strain evidence="3 4">BLCC-F167</strain>
    </source>
</reference>
<dbReference type="EMBL" id="JBHFNT010000114">
    <property type="protein sequence ID" value="MFB2835504.1"/>
    <property type="molecule type" value="Genomic_DNA"/>
</dbReference>
<dbReference type="Proteomes" id="UP001576780">
    <property type="component" value="Unassembled WGS sequence"/>
</dbReference>
<evidence type="ECO:0000256" key="1">
    <source>
        <dbReference type="SAM" id="Coils"/>
    </source>
</evidence>
<feature type="compositionally biased region" description="Polar residues" evidence="2">
    <location>
        <begin position="144"/>
        <end position="156"/>
    </location>
</feature>
<feature type="compositionally biased region" description="Basic and acidic residues" evidence="2">
    <location>
        <begin position="120"/>
        <end position="130"/>
    </location>
</feature>
<name>A0ABV4WKA1_9CYAN</name>
<proteinExistence type="predicted"/>
<evidence type="ECO:0008006" key="5">
    <source>
        <dbReference type="Google" id="ProtNLM"/>
    </source>
</evidence>
<protein>
    <recommendedName>
        <fullName evidence="5">Primosomal protein</fullName>
    </recommendedName>
</protein>
<organism evidence="3 4">
    <name type="scientific">Floridaenema evergladense BLCC-F167</name>
    <dbReference type="NCBI Taxonomy" id="3153639"/>
    <lineage>
        <taxon>Bacteria</taxon>
        <taxon>Bacillati</taxon>
        <taxon>Cyanobacteriota</taxon>
        <taxon>Cyanophyceae</taxon>
        <taxon>Oscillatoriophycideae</taxon>
        <taxon>Aerosakkonematales</taxon>
        <taxon>Aerosakkonemataceae</taxon>
        <taxon>Floridanema</taxon>
        <taxon>Floridanema evergladense</taxon>
    </lineage>
</organism>
<evidence type="ECO:0000313" key="4">
    <source>
        <dbReference type="Proteomes" id="UP001576780"/>
    </source>
</evidence>
<evidence type="ECO:0000313" key="3">
    <source>
        <dbReference type="EMBL" id="MFB2835504.1"/>
    </source>
</evidence>
<feature type="coiled-coil region" evidence="1">
    <location>
        <begin position="266"/>
        <end position="293"/>
    </location>
</feature>